<gene>
    <name evidence="1" type="ORF">GKE97_10770</name>
</gene>
<accession>A0A6I2R051</accession>
<organism evidence="1 2">
    <name type="scientific">Flavonifractor plautii</name>
    <name type="common">Fusobacterium plautii</name>
    <dbReference type="NCBI Taxonomy" id="292800"/>
    <lineage>
        <taxon>Bacteria</taxon>
        <taxon>Bacillati</taxon>
        <taxon>Bacillota</taxon>
        <taxon>Clostridia</taxon>
        <taxon>Eubacteriales</taxon>
        <taxon>Oscillospiraceae</taxon>
        <taxon>Flavonifractor</taxon>
    </lineage>
</organism>
<evidence type="ECO:0000313" key="2">
    <source>
        <dbReference type="Proteomes" id="UP000434475"/>
    </source>
</evidence>
<proteinExistence type="predicted"/>
<dbReference type="AlphaFoldDB" id="A0A6I2R051"/>
<dbReference type="Proteomes" id="UP000434475">
    <property type="component" value="Unassembled WGS sequence"/>
</dbReference>
<name>A0A6I2R051_FLAPL</name>
<comment type="caution">
    <text evidence="1">The sequence shown here is derived from an EMBL/GenBank/DDBJ whole genome shotgun (WGS) entry which is preliminary data.</text>
</comment>
<dbReference type="EMBL" id="WKPR01000009">
    <property type="protein sequence ID" value="MSB19998.1"/>
    <property type="molecule type" value="Genomic_DNA"/>
</dbReference>
<sequence length="52" mass="5672">MLEKTLYDNAIAATKAVCRAQVAAGTCEPDQCEFCPAQQFLDMLDEMDGSNN</sequence>
<protein>
    <submittedName>
        <fullName evidence="1">Uncharacterized protein</fullName>
    </submittedName>
</protein>
<evidence type="ECO:0000313" key="1">
    <source>
        <dbReference type="EMBL" id="MSB19998.1"/>
    </source>
</evidence>
<dbReference type="RefSeq" id="WP_157954801.1">
    <property type="nucleotide sequence ID" value="NZ_JAQLWY010000020.1"/>
</dbReference>
<reference evidence="1 2" key="1">
    <citation type="journal article" date="2019" name="Nat. Med.">
        <title>A library of human gut bacterial isolates paired with longitudinal multiomics data enables mechanistic microbiome research.</title>
        <authorList>
            <person name="Poyet M."/>
            <person name="Groussin M."/>
            <person name="Gibbons S.M."/>
            <person name="Avila-Pacheco J."/>
            <person name="Jiang X."/>
            <person name="Kearney S.M."/>
            <person name="Perrotta A.R."/>
            <person name="Berdy B."/>
            <person name="Zhao S."/>
            <person name="Lieberman T.D."/>
            <person name="Swanson P.K."/>
            <person name="Smith M."/>
            <person name="Roesemann S."/>
            <person name="Alexander J.E."/>
            <person name="Rich S.A."/>
            <person name="Livny J."/>
            <person name="Vlamakis H."/>
            <person name="Clish C."/>
            <person name="Bullock K."/>
            <person name="Deik A."/>
            <person name="Scott J."/>
            <person name="Pierce K.A."/>
            <person name="Xavier R.J."/>
            <person name="Alm E.J."/>
        </authorList>
    </citation>
    <scope>NUCLEOTIDE SEQUENCE [LARGE SCALE GENOMIC DNA]</scope>
    <source>
        <strain evidence="1 2">BIOML-A2</strain>
    </source>
</reference>